<name>M8CXW5_AEGTA</name>
<reference evidence="1" key="1">
    <citation type="submission" date="2015-06" db="UniProtKB">
        <authorList>
            <consortium name="EnsemblPlants"/>
        </authorList>
    </citation>
    <scope>IDENTIFICATION</scope>
</reference>
<accession>M8CXW5</accession>
<dbReference type="PANTHER" id="PTHR34709">
    <property type="entry name" value="OS10G0396666 PROTEIN"/>
    <property type="match status" value="1"/>
</dbReference>
<dbReference type="AlphaFoldDB" id="M8CXW5"/>
<dbReference type="InterPro" id="IPR036047">
    <property type="entry name" value="F-box-like_dom_sf"/>
</dbReference>
<evidence type="ECO:0000313" key="1">
    <source>
        <dbReference type="EnsemblPlants" id="EMT28656"/>
    </source>
</evidence>
<protein>
    <submittedName>
        <fullName evidence="1">F-box/LRR-repeat protein 25</fullName>
    </submittedName>
</protein>
<dbReference type="ExpressionAtlas" id="M8CXW5">
    <property type="expression patterns" value="baseline"/>
</dbReference>
<proteinExistence type="predicted"/>
<organism evidence="1">
    <name type="scientific">Aegilops tauschii</name>
    <name type="common">Tausch's goatgrass</name>
    <name type="synonym">Aegilops squarrosa</name>
    <dbReference type="NCBI Taxonomy" id="37682"/>
    <lineage>
        <taxon>Eukaryota</taxon>
        <taxon>Viridiplantae</taxon>
        <taxon>Streptophyta</taxon>
        <taxon>Embryophyta</taxon>
        <taxon>Tracheophyta</taxon>
        <taxon>Spermatophyta</taxon>
        <taxon>Magnoliopsida</taxon>
        <taxon>Liliopsida</taxon>
        <taxon>Poales</taxon>
        <taxon>Poaceae</taxon>
        <taxon>BOP clade</taxon>
        <taxon>Pooideae</taxon>
        <taxon>Triticodae</taxon>
        <taxon>Triticeae</taxon>
        <taxon>Triticinae</taxon>
        <taxon>Aegilops</taxon>
    </lineage>
</organism>
<dbReference type="SUPFAM" id="SSF81383">
    <property type="entry name" value="F-box domain"/>
    <property type="match status" value="1"/>
</dbReference>
<dbReference type="PANTHER" id="PTHR34709:SF54">
    <property type="entry name" value="GENOME ASSEMBLY, CHROMOSOME: II"/>
    <property type="match status" value="1"/>
</dbReference>
<sequence length="585" mass="65252">METRSGRRLSSPPPPHVACHGRGPRDADLIGALPDDILLLVLVRLRCVRAAARTGLLSRRWRGLWTYLPDLTFRGVPPAKVESALASFAASPAVSLLDICIRVGHTAAQANSLLRAAAIVSPAELFFDFPGSSKLVLSHMDRIELPCFDRTISIKLETWLCVMPPPAGEFTALERLSLKACILDLGTFTPQSAGEFPALKTLALDGNIVDLGTFLNRRPRVRNITRLSPQELVFTHLIDTLYDQKYRDVDLPCFPNAVSIKIKLYQICFTRLLGGKFSKLDSMILKKCIINDLSTLVSLCPCLRVLKVKAAMSKCEITIHSTSLQELLLDYYTECRGVDIVTPMLKQLTMDFEADKDINVFISAPMLENVSLERSYTGLPIVFGFWHLHSLSLDRQRFVTNNHALYVFMYALDSSGGTELDFAQEIEKVLITNFSALYLSLKPIGHMYGATLLHLFSVFRVHIGLKILEVILLSPGKSEVVQSCPGNCPCDSPKNWRSQSISMVHLEEVEIKGLKGEDHDFDVLKLILRCAPSLRRMTVELETGIKSLGHGDCTKEINSISLEYPSVDFHVYHQGNQQHVFSSRS</sequence>
<dbReference type="EnsemblPlants" id="EMT28656">
    <property type="protein sequence ID" value="EMT28656"/>
    <property type="gene ID" value="F775_16238"/>
</dbReference>
<dbReference type="InterPro" id="IPR055312">
    <property type="entry name" value="FBL15-like"/>
</dbReference>
<dbReference type="SUPFAM" id="SSF52058">
    <property type="entry name" value="L domain-like"/>
    <property type="match status" value="1"/>
</dbReference>